<dbReference type="InterPro" id="IPR053249">
    <property type="entry name" value="LFS"/>
</dbReference>
<reference evidence="1 2" key="1">
    <citation type="submission" date="2024-09" db="EMBL/GenBank/DDBJ databases">
        <authorList>
            <person name="Sun Q."/>
            <person name="Mori K."/>
        </authorList>
    </citation>
    <scope>NUCLEOTIDE SEQUENCE [LARGE SCALE GENOMIC DNA]</scope>
    <source>
        <strain evidence="1 2">JCM 15389</strain>
    </source>
</reference>
<dbReference type="EMBL" id="JBHLYQ010000044">
    <property type="protein sequence ID" value="MFC0081708.1"/>
    <property type="molecule type" value="Genomic_DNA"/>
</dbReference>
<dbReference type="RefSeq" id="WP_248105801.1">
    <property type="nucleotide sequence ID" value="NZ_JAKHEX010000003.1"/>
</dbReference>
<protein>
    <submittedName>
        <fullName evidence="1">SRPBCC family protein</fullName>
    </submittedName>
</protein>
<proteinExistence type="predicted"/>
<evidence type="ECO:0000313" key="1">
    <source>
        <dbReference type="EMBL" id="MFC0081708.1"/>
    </source>
</evidence>
<dbReference type="PANTHER" id="PTHR33789:SF11">
    <property type="entry name" value="OS05G0202300 PROTEIN"/>
    <property type="match status" value="1"/>
</dbReference>
<keyword evidence="2" id="KW-1185">Reference proteome</keyword>
<dbReference type="CDD" id="cd07821">
    <property type="entry name" value="PYR_PYL_RCAR_like"/>
    <property type="match status" value="1"/>
</dbReference>
<comment type="caution">
    <text evidence="1">The sequence shown here is derived from an EMBL/GenBank/DDBJ whole genome shotgun (WGS) entry which is preliminary data.</text>
</comment>
<dbReference type="SUPFAM" id="SSF55961">
    <property type="entry name" value="Bet v1-like"/>
    <property type="match status" value="1"/>
</dbReference>
<accession>A0ABV6C1Y3</accession>
<dbReference type="Pfam" id="PF10604">
    <property type="entry name" value="Polyketide_cyc2"/>
    <property type="match status" value="1"/>
</dbReference>
<sequence>MAAGEVAVSVARPAAEVWSVVSDFGGIGQWMPGIDACELRGDDRVLSLGGMTVVERDLGVDPVRRVARYGIVGGDLALTRHEASIEVLEDPAGCRIRWSFEVEPDELLGVFQQTYQRALEALAARLATGPAD</sequence>
<name>A0ABV6C1Y3_9ACTN</name>
<dbReference type="InterPro" id="IPR019587">
    <property type="entry name" value="Polyketide_cyclase/dehydratase"/>
</dbReference>
<dbReference type="Gene3D" id="3.30.530.20">
    <property type="match status" value="1"/>
</dbReference>
<dbReference type="Proteomes" id="UP001589788">
    <property type="component" value="Unassembled WGS sequence"/>
</dbReference>
<evidence type="ECO:0000313" key="2">
    <source>
        <dbReference type="Proteomes" id="UP001589788"/>
    </source>
</evidence>
<dbReference type="PANTHER" id="PTHR33789">
    <property type="entry name" value="LACHRYMATORY-FACTOR SYNTHASE"/>
    <property type="match status" value="1"/>
</dbReference>
<gene>
    <name evidence="1" type="ORF">ACFFRE_06060</name>
</gene>
<dbReference type="InterPro" id="IPR023393">
    <property type="entry name" value="START-like_dom_sf"/>
</dbReference>
<organism evidence="1 2">
    <name type="scientific">Aciditerrimonas ferrireducens</name>
    <dbReference type="NCBI Taxonomy" id="667306"/>
    <lineage>
        <taxon>Bacteria</taxon>
        <taxon>Bacillati</taxon>
        <taxon>Actinomycetota</taxon>
        <taxon>Acidimicrobiia</taxon>
        <taxon>Acidimicrobiales</taxon>
        <taxon>Acidimicrobiaceae</taxon>
        <taxon>Aciditerrimonas</taxon>
    </lineage>
</organism>